<feature type="domain" description="Protein kinase" evidence="10">
    <location>
        <begin position="1"/>
        <end position="294"/>
    </location>
</feature>
<evidence type="ECO:0000256" key="2">
    <source>
        <dbReference type="ARBA" id="ARBA00022527"/>
    </source>
</evidence>
<dbReference type="PANTHER" id="PTHR47634">
    <property type="entry name" value="PROTEIN KINASE DOMAIN-CONTAINING PROTEIN-RELATED"/>
    <property type="match status" value="1"/>
</dbReference>
<feature type="chain" id="PRO_5042189986" description="non-specific serine/threonine protein kinase" evidence="9">
    <location>
        <begin position="18"/>
        <end position="308"/>
    </location>
</feature>
<keyword evidence="6" id="KW-0067">ATP-binding</keyword>
<evidence type="ECO:0000256" key="5">
    <source>
        <dbReference type="ARBA" id="ARBA00022777"/>
    </source>
</evidence>
<feature type="signal peptide" evidence="9">
    <location>
        <begin position="1"/>
        <end position="17"/>
    </location>
</feature>
<evidence type="ECO:0000256" key="6">
    <source>
        <dbReference type="ARBA" id="ARBA00022840"/>
    </source>
</evidence>
<proteinExistence type="predicted"/>
<dbReference type="PROSITE" id="PS50011">
    <property type="entry name" value="PROTEIN_KINASE_DOM"/>
    <property type="match status" value="1"/>
</dbReference>
<comment type="caution">
    <text evidence="11">The sequence shown here is derived from an EMBL/GenBank/DDBJ whole genome shotgun (WGS) entry which is preliminary data.</text>
</comment>
<evidence type="ECO:0000256" key="3">
    <source>
        <dbReference type="ARBA" id="ARBA00022679"/>
    </source>
</evidence>
<keyword evidence="5" id="KW-0418">Kinase</keyword>
<dbReference type="Gene3D" id="3.30.200.20">
    <property type="entry name" value="Phosphorylase Kinase, domain 1"/>
    <property type="match status" value="1"/>
</dbReference>
<evidence type="ECO:0000313" key="12">
    <source>
        <dbReference type="Proteomes" id="UP001285441"/>
    </source>
</evidence>
<sequence length="308" mass="35078">MLLGAFILLHWATPFKTGVVELRAALKVKSASTSTLTLAQDPEIKVLKKLEKYYIDTDQRTPRFYVQLLDSFRHNGPSGTHNCIVTELLGPSLATALGCYHVVGKTLRPDTVLRTARWPLEGLEMIHRAGIAHGDISPANLAFTCRNAQDDDDCLFEVMGRKPVISEYKSEFPRPSNLPKQLIKSVDWSLWYLGPLPSHWLAKWEEMVQADKYAEENAKTFADVHELIQDTFEPRRQEIIQNCNNNPEQYEKDEYSESDFAALKCLLQPIRGLLQHGPEKRISLQLAASYIAWRDYSRDDGDSKSEED</sequence>
<evidence type="ECO:0000256" key="1">
    <source>
        <dbReference type="ARBA" id="ARBA00012513"/>
    </source>
</evidence>
<dbReference type="AlphaFoldDB" id="A0AAE0NY37"/>
<reference evidence="11" key="1">
    <citation type="journal article" date="2023" name="Mol. Phylogenet. Evol.">
        <title>Genome-scale phylogeny and comparative genomics of the fungal order Sordariales.</title>
        <authorList>
            <person name="Hensen N."/>
            <person name="Bonometti L."/>
            <person name="Westerberg I."/>
            <person name="Brannstrom I.O."/>
            <person name="Guillou S."/>
            <person name="Cros-Aarteil S."/>
            <person name="Calhoun S."/>
            <person name="Haridas S."/>
            <person name="Kuo A."/>
            <person name="Mondo S."/>
            <person name="Pangilinan J."/>
            <person name="Riley R."/>
            <person name="LaButti K."/>
            <person name="Andreopoulos B."/>
            <person name="Lipzen A."/>
            <person name="Chen C."/>
            <person name="Yan M."/>
            <person name="Daum C."/>
            <person name="Ng V."/>
            <person name="Clum A."/>
            <person name="Steindorff A."/>
            <person name="Ohm R.A."/>
            <person name="Martin F."/>
            <person name="Silar P."/>
            <person name="Natvig D.O."/>
            <person name="Lalanne C."/>
            <person name="Gautier V."/>
            <person name="Ament-Velasquez S.L."/>
            <person name="Kruys A."/>
            <person name="Hutchinson M.I."/>
            <person name="Powell A.J."/>
            <person name="Barry K."/>
            <person name="Miller A.N."/>
            <person name="Grigoriev I.V."/>
            <person name="Debuchy R."/>
            <person name="Gladieux P."/>
            <person name="Hiltunen Thoren M."/>
            <person name="Johannesson H."/>
        </authorList>
    </citation>
    <scope>NUCLEOTIDE SEQUENCE</scope>
    <source>
        <strain evidence="11">CBS 232.78</strain>
    </source>
</reference>
<dbReference type="Proteomes" id="UP001285441">
    <property type="component" value="Unassembled WGS sequence"/>
</dbReference>
<evidence type="ECO:0000313" key="11">
    <source>
        <dbReference type="EMBL" id="KAK3389780.1"/>
    </source>
</evidence>
<evidence type="ECO:0000256" key="4">
    <source>
        <dbReference type="ARBA" id="ARBA00022741"/>
    </source>
</evidence>
<evidence type="ECO:0000256" key="7">
    <source>
        <dbReference type="ARBA" id="ARBA00047899"/>
    </source>
</evidence>
<dbReference type="EMBL" id="JAULSW010000002">
    <property type="protein sequence ID" value="KAK3389780.1"/>
    <property type="molecule type" value="Genomic_DNA"/>
</dbReference>
<comment type="catalytic activity">
    <reaction evidence="7">
        <text>L-threonyl-[protein] + ATP = O-phospho-L-threonyl-[protein] + ADP + H(+)</text>
        <dbReference type="Rhea" id="RHEA:46608"/>
        <dbReference type="Rhea" id="RHEA-COMP:11060"/>
        <dbReference type="Rhea" id="RHEA-COMP:11605"/>
        <dbReference type="ChEBI" id="CHEBI:15378"/>
        <dbReference type="ChEBI" id="CHEBI:30013"/>
        <dbReference type="ChEBI" id="CHEBI:30616"/>
        <dbReference type="ChEBI" id="CHEBI:61977"/>
        <dbReference type="ChEBI" id="CHEBI:456216"/>
        <dbReference type="EC" id="2.7.11.1"/>
    </reaction>
</comment>
<dbReference type="GO" id="GO:0050684">
    <property type="term" value="P:regulation of mRNA processing"/>
    <property type="evidence" value="ECO:0007669"/>
    <property type="project" value="TreeGrafter"/>
</dbReference>
<dbReference type="SUPFAM" id="SSF56112">
    <property type="entry name" value="Protein kinase-like (PK-like)"/>
    <property type="match status" value="1"/>
</dbReference>
<protein>
    <recommendedName>
        <fullName evidence="1">non-specific serine/threonine protein kinase</fullName>
        <ecNumber evidence="1">2.7.11.1</ecNumber>
    </recommendedName>
</protein>
<evidence type="ECO:0000256" key="8">
    <source>
        <dbReference type="ARBA" id="ARBA00048679"/>
    </source>
</evidence>
<evidence type="ECO:0000259" key="10">
    <source>
        <dbReference type="PROSITE" id="PS50011"/>
    </source>
</evidence>
<dbReference type="GO" id="GO:0000245">
    <property type="term" value="P:spliceosomal complex assembly"/>
    <property type="evidence" value="ECO:0007669"/>
    <property type="project" value="TreeGrafter"/>
</dbReference>
<organism evidence="11 12">
    <name type="scientific">Podospora didyma</name>
    <dbReference type="NCBI Taxonomy" id="330526"/>
    <lineage>
        <taxon>Eukaryota</taxon>
        <taxon>Fungi</taxon>
        <taxon>Dikarya</taxon>
        <taxon>Ascomycota</taxon>
        <taxon>Pezizomycotina</taxon>
        <taxon>Sordariomycetes</taxon>
        <taxon>Sordariomycetidae</taxon>
        <taxon>Sordariales</taxon>
        <taxon>Podosporaceae</taxon>
        <taxon>Podospora</taxon>
    </lineage>
</organism>
<dbReference type="InterPro" id="IPR011009">
    <property type="entry name" value="Kinase-like_dom_sf"/>
</dbReference>
<keyword evidence="4" id="KW-0547">Nucleotide-binding</keyword>
<dbReference type="EC" id="2.7.11.1" evidence="1"/>
<reference evidence="11" key="2">
    <citation type="submission" date="2023-06" db="EMBL/GenBank/DDBJ databases">
        <authorList>
            <consortium name="Lawrence Berkeley National Laboratory"/>
            <person name="Haridas S."/>
            <person name="Hensen N."/>
            <person name="Bonometti L."/>
            <person name="Westerberg I."/>
            <person name="Brannstrom I.O."/>
            <person name="Guillou S."/>
            <person name="Cros-Aarteil S."/>
            <person name="Calhoun S."/>
            <person name="Kuo A."/>
            <person name="Mondo S."/>
            <person name="Pangilinan J."/>
            <person name="Riley R."/>
            <person name="LaButti K."/>
            <person name="Andreopoulos B."/>
            <person name="Lipzen A."/>
            <person name="Chen C."/>
            <person name="Yanf M."/>
            <person name="Daum C."/>
            <person name="Ng V."/>
            <person name="Clum A."/>
            <person name="Steindorff A."/>
            <person name="Ohm R."/>
            <person name="Martin F."/>
            <person name="Silar P."/>
            <person name="Natvig D."/>
            <person name="Lalanne C."/>
            <person name="Gautier V."/>
            <person name="Ament-velasquez S.L."/>
            <person name="Kruys A."/>
            <person name="Hutchinson M.I."/>
            <person name="Powell A.J."/>
            <person name="Barry K."/>
            <person name="Miller A.N."/>
            <person name="Grigoriev I.V."/>
            <person name="Debuchy R."/>
            <person name="Gladieux P."/>
            <person name="Thoren M.H."/>
            <person name="Johannesson H."/>
        </authorList>
    </citation>
    <scope>NUCLEOTIDE SEQUENCE</scope>
    <source>
        <strain evidence="11">CBS 232.78</strain>
    </source>
</reference>
<dbReference type="PANTHER" id="PTHR47634:SF9">
    <property type="entry name" value="PROTEIN KINASE DOMAIN-CONTAINING PROTEIN-RELATED"/>
    <property type="match status" value="1"/>
</dbReference>
<dbReference type="Gene3D" id="1.10.510.10">
    <property type="entry name" value="Transferase(Phosphotransferase) domain 1"/>
    <property type="match status" value="1"/>
</dbReference>
<name>A0AAE0NY37_9PEZI</name>
<keyword evidence="2" id="KW-0723">Serine/threonine-protein kinase</keyword>
<keyword evidence="12" id="KW-1185">Reference proteome</keyword>
<keyword evidence="9" id="KW-0732">Signal</keyword>
<evidence type="ECO:0000256" key="9">
    <source>
        <dbReference type="SAM" id="SignalP"/>
    </source>
</evidence>
<dbReference type="InterPro" id="IPR000719">
    <property type="entry name" value="Prot_kinase_dom"/>
</dbReference>
<accession>A0AAE0NY37</accession>
<comment type="catalytic activity">
    <reaction evidence="8">
        <text>L-seryl-[protein] + ATP = O-phospho-L-seryl-[protein] + ADP + H(+)</text>
        <dbReference type="Rhea" id="RHEA:17989"/>
        <dbReference type="Rhea" id="RHEA-COMP:9863"/>
        <dbReference type="Rhea" id="RHEA-COMP:11604"/>
        <dbReference type="ChEBI" id="CHEBI:15378"/>
        <dbReference type="ChEBI" id="CHEBI:29999"/>
        <dbReference type="ChEBI" id="CHEBI:30616"/>
        <dbReference type="ChEBI" id="CHEBI:83421"/>
        <dbReference type="ChEBI" id="CHEBI:456216"/>
        <dbReference type="EC" id="2.7.11.1"/>
    </reaction>
</comment>
<keyword evidence="3" id="KW-0808">Transferase</keyword>
<dbReference type="GO" id="GO:0004674">
    <property type="term" value="F:protein serine/threonine kinase activity"/>
    <property type="evidence" value="ECO:0007669"/>
    <property type="project" value="UniProtKB-KW"/>
</dbReference>
<dbReference type="InterPro" id="IPR051334">
    <property type="entry name" value="SRPK"/>
</dbReference>
<gene>
    <name evidence="11" type="ORF">B0H63DRAFT_556881</name>
</gene>
<dbReference type="GO" id="GO:0005524">
    <property type="term" value="F:ATP binding"/>
    <property type="evidence" value="ECO:0007669"/>
    <property type="project" value="UniProtKB-KW"/>
</dbReference>